<feature type="domain" description="SH3b" evidence="1">
    <location>
        <begin position="102"/>
        <end position="168"/>
    </location>
</feature>
<dbReference type="GO" id="GO:0004222">
    <property type="term" value="F:metalloendopeptidase activity"/>
    <property type="evidence" value="ECO:0007669"/>
    <property type="project" value="TreeGrafter"/>
</dbReference>
<dbReference type="Pfam" id="PF01551">
    <property type="entry name" value="Peptidase_M23"/>
    <property type="match status" value="1"/>
</dbReference>
<protein>
    <recommendedName>
        <fullName evidence="1">SH3b domain-containing protein</fullName>
    </recommendedName>
</protein>
<dbReference type="Pfam" id="PF08239">
    <property type="entry name" value="SH3_3"/>
    <property type="match status" value="2"/>
</dbReference>
<dbReference type="EMBL" id="BEHY01000005">
    <property type="protein sequence ID" value="GBD08166.1"/>
    <property type="molecule type" value="Genomic_DNA"/>
</dbReference>
<evidence type="ECO:0000259" key="1">
    <source>
        <dbReference type="PROSITE" id="PS51781"/>
    </source>
</evidence>
<dbReference type="SMART" id="SM00287">
    <property type="entry name" value="SH3b"/>
    <property type="match status" value="2"/>
</dbReference>
<evidence type="ECO:0000313" key="2">
    <source>
        <dbReference type="EMBL" id="GBD08166.1"/>
    </source>
</evidence>
<dbReference type="PANTHER" id="PTHR21666:SF270">
    <property type="entry name" value="MUREIN HYDROLASE ACTIVATOR ENVC"/>
    <property type="match status" value="1"/>
</dbReference>
<dbReference type="InterPro" id="IPR016047">
    <property type="entry name" value="M23ase_b-sheet_dom"/>
</dbReference>
<organism evidence="2 3">
    <name type="scientific">Candidatus Thermoflexus japonica</name>
    <dbReference type="NCBI Taxonomy" id="2035417"/>
    <lineage>
        <taxon>Bacteria</taxon>
        <taxon>Bacillati</taxon>
        <taxon>Chloroflexota</taxon>
        <taxon>Thermoflexia</taxon>
        <taxon>Thermoflexales</taxon>
        <taxon>Thermoflexaceae</taxon>
        <taxon>Thermoflexus</taxon>
    </lineage>
</organism>
<dbReference type="PANTHER" id="PTHR21666">
    <property type="entry name" value="PEPTIDASE-RELATED"/>
    <property type="match status" value="1"/>
</dbReference>
<dbReference type="InterPro" id="IPR050570">
    <property type="entry name" value="Cell_wall_metabolism_enzyme"/>
</dbReference>
<comment type="caution">
    <text evidence="2">The sequence shown here is derived from an EMBL/GenBank/DDBJ whole genome shotgun (WGS) entry which is preliminary data.</text>
</comment>
<dbReference type="PROSITE" id="PS51781">
    <property type="entry name" value="SH3B"/>
    <property type="match status" value="1"/>
</dbReference>
<sequence>MNSLRHLLLLPAGADWRWMEASRFYVERFRVIPTTNPEIALALSGDPLIVSLVLPDGRPGHTAAWLRAHRPSIHLDVLFAPTPERLQRILDARTARGARLGRGLRVVTTDRLNVRSGPGFSAPIIGRLEAGVEVEVLGQSADGAWWAILDPIRRERAWIAAAYTRATTGIPETVPVLLAHPPRVRARAPLTVRQEPDPGAPALGQLPEGAECEALGQSEGGRWIQIAFPDAAHTGWVPREGLEILRGALEELPAYPSGRWLQPPVKSPVIHRAFGADPDFFAAWGLPGHEGVDFQASPGEPVCAAAEGIVVMAAERPDHPYGTQVRVEHRRPDGIYVTIYGHLMPGTLEVRAGERVQPGQPLGRAGSRGFIHWTLKKEGARNGLYGDILDPMPYL</sequence>
<dbReference type="InterPro" id="IPR003646">
    <property type="entry name" value="SH3-like_bac-type"/>
</dbReference>
<gene>
    <name evidence="2" type="ORF">HRbin22_00399</name>
</gene>
<dbReference type="CDD" id="cd12797">
    <property type="entry name" value="M23_peptidase"/>
    <property type="match status" value="1"/>
</dbReference>
<name>A0A2H5Y403_9CHLR</name>
<dbReference type="AlphaFoldDB" id="A0A2H5Y403"/>
<proteinExistence type="predicted"/>
<dbReference type="SUPFAM" id="SSF51261">
    <property type="entry name" value="Duplicated hybrid motif"/>
    <property type="match status" value="1"/>
</dbReference>
<accession>A0A2H5Y403</accession>
<reference evidence="3" key="1">
    <citation type="submission" date="2017-09" db="EMBL/GenBank/DDBJ databases">
        <title>Metaegenomics of thermophilic ammonia-oxidizing enrichment culture.</title>
        <authorList>
            <person name="Kato S."/>
            <person name="Suzuki K."/>
        </authorList>
    </citation>
    <scope>NUCLEOTIDE SEQUENCE [LARGE SCALE GENOMIC DNA]</scope>
</reference>
<dbReference type="Proteomes" id="UP000236642">
    <property type="component" value="Unassembled WGS sequence"/>
</dbReference>
<evidence type="ECO:0000313" key="3">
    <source>
        <dbReference type="Proteomes" id="UP000236642"/>
    </source>
</evidence>
<dbReference type="Gene3D" id="2.70.70.10">
    <property type="entry name" value="Glucose Permease (Domain IIA)"/>
    <property type="match status" value="1"/>
</dbReference>
<dbReference type="InterPro" id="IPR011055">
    <property type="entry name" value="Dup_hybrid_motif"/>
</dbReference>
<dbReference type="Gene3D" id="2.30.30.40">
    <property type="entry name" value="SH3 Domains"/>
    <property type="match status" value="2"/>
</dbReference>